<feature type="domain" description="HTH lacI-type" evidence="4">
    <location>
        <begin position="2"/>
        <end position="56"/>
    </location>
</feature>
<gene>
    <name evidence="5" type="ORF">WJX68_21190</name>
</gene>
<dbReference type="SUPFAM" id="SSF53822">
    <property type="entry name" value="Periplasmic binding protein-like I"/>
    <property type="match status" value="1"/>
</dbReference>
<dbReference type="RefSeq" id="WP_340293818.1">
    <property type="nucleotide sequence ID" value="NZ_JBBJUP010000020.1"/>
</dbReference>
<organism evidence="5 6">
    <name type="scientific">Pseudonocardia spirodelae</name>
    <dbReference type="NCBI Taxonomy" id="3133431"/>
    <lineage>
        <taxon>Bacteria</taxon>
        <taxon>Bacillati</taxon>
        <taxon>Actinomycetota</taxon>
        <taxon>Actinomycetes</taxon>
        <taxon>Pseudonocardiales</taxon>
        <taxon>Pseudonocardiaceae</taxon>
        <taxon>Pseudonocardia</taxon>
    </lineage>
</organism>
<dbReference type="PANTHER" id="PTHR30146:SF109">
    <property type="entry name" value="HTH-TYPE TRANSCRIPTIONAL REGULATOR GALS"/>
    <property type="match status" value="1"/>
</dbReference>
<dbReference type="InterPro" id="IPR046335">
    <property type="entry name" value="LacI/GalR-like_sensor"/>
</dbReference>
<dbReference type="Proteomes" id="UP001364211">
    <property type="component" value="Unassembled WGS sequence"/>
</dbReference>
<keyword evidence="6" id="KW-1185">Reference proteome</keyword>
<protein>
    <submittedName>
        <fullName evidence="5">LacI family DNA-binding transcriptional regulator</fullName>
    </submittedName>
</protein>
<dbReference type="SUPFAM" id="SSF47413">
    <property type="entry name" value="lambda repressor-like DNA-binding domains"/>
    <property type="match status" value="1"/>
</dbReference>
<sequence length="329" mass="34668">MASIKDVARLAGVSLGTVSNVLNRPERVGAERRARVERAIEELGFVRSEPARQLRAGMSRTVAVVVLDVTNPFFGQIVEGAEEVAEEHDAQVVVCNSAGDPAREARHLDRLLQQQVAGILLSPVHEVASAAQLASRRSRPPVVFVDRVPAGPGFASVAVDDVRGGGLVGELLSDTGHERVAFAGGPTGLRQVVDRLHGLRSGFRGREPVHVVDVDELTIRAGATVLDELAALPATTRPTAVFCANDLLAIGVLNACVRRGVDVPGELSVVGYDDISFAETASVALTTVAQPARRLGTEAARLLLDGEQRSVVFSPELVVRASTRAGPGT</sequence>
<keyword evidence="3" id="KW-0804">Transcription</keyword>
<proteinExistence type="predicted"/>
<keyword evidence="2 5" id="KW-0238">DNA-binding</keyword>
<accession>A0ABU8TCS9</accession>
<evidence type="ECO:0000313" key="5">
    <source>
        <dbReference type="EMBL" id="MEJ8281463.1"/>
    </source>
</evidence>
<dbReference type="PROSITE" id="PS50932">
    <property type="entry name" value="HTH_LACI_2"/>
    <property type="match status" value="1"/>
</dbReference>
<dbReference type="Pfam" id="PF13377">
    <property type="entry name" value="Peripla_BP_3"/>
    <property type="match status" value="1"/>
</dbReference>
<dbReference type="Gene3D" id="1.10.260.40">
    <property type="entry name" value="lambda repressor-like DNA-binding domains"/>
    <property type="match status" value="1"/>
</dbReference>
<name>A0ABU8TCS9_9PSEU</name>
<evidence type="ECO:0000256" key="1">
    <source>
        <dbReference type="ARBA" id="ARBA00023015"/>
    </source>
</evidence>
<evidence type="ECO:0000256" key="3">
    <source>
        <dbReference type="ARBA" id="ARBA00023163"/>
    </source>
</evidence>
<dbReference type="GO" id="GO:0003677">
    <property type="term" value="F:DNA binding"/>
    <property type="evidence" value="ECO:0007669"/>
    <property type="project" value="UniProtKB-KW"/>
</dbReference>
<dbReference type="CDD" id="cd06267">
    <property type="entry name" value="PBP1_LacI_sugar_binding-like"/>
    <property type="match status" value="1"/>
</dbReference>
<dbReference type="CDD" id="cd01392">
    <property type="entry name" value="HTH_LacI"/>
    <property type="match status" value="1"/>
</dbReference>
<dbReference type="PROSITE" id="PS00356">
    <property type="entry name" value="HTH_LACI_1"/>
    <property type="match status" value="1"/>
</dbReference>
<evidence type="ECO:0000313" key="6">
    <source>
        <dbReference type="Proteomes" id="UP001364211"/>
    </source>
</evidence>
<dbReference type="Pfam" id="PF00356">
    <property type="entry name" value="LacI"/>
    <property type="match status" value="1"/>
</dbReference>
<evidence type="ECO:0000259" key="4">
    <source>
        <dbReference type="PROSITE" id="PS50932"/>
    </source>
</evidence>
<reference evidence="5 6" key="1">
    <citation type="submission" date="2024-03" db="EMBL/GenBank/DDBJ databases">
        <title>Draft genome sequence of Pseudonocardia sp. DW16-2.</title>
        <authorList>
            <person name="Duangmal K."/>
        </authorList>
    </citation>
    <scope>NUCLEOTIDE SEQUENCE [LARGE SCALE GENOMIC DNA]</scope>
    <source>
        <strain evidence="5 6">DW16-2</strain>
    </source>
</reference>
<dbReference type="Gene3D" id="3.40.50.2300">
    <property type="match status" value="2"/>
</dbReference>
<dbReference type="SMART" id="SM00354">
    <property type="entry name" value="HTH_LACI"/>
    <property type="match status" value="1"/>
</dbReference>
<dbReference type="EMBL" id="JBBJUP010000020">
    <property type="protein sequence ID" value="MEJ8281463.1"/>
    <property type="molecule type" value="Genomic_DNA"/>
</dbReference>
<dbReference type="InterPro" id="IPR010982">
    <property type="entry name" value="Lambda_DNA-bd_dom_sf"/>
</dbReference>
<comment type="caution">
    <text evidence="5">The sequence shown here is derived from an EMBL/GenBank/DDBJ whole genome shotgun (WGS) entry which is preliminary data.</text>
</comment>
<dbReference type="InterPro" id="IPR028082">
    <property type="entry name" value="Peripla_BP_I"/>
</dbReference>
<dbReference type="PRINTS" id="PR00036">
    <property type="entry name" value="HTHLACI"/>
</dbReference>
<evidence type="ECO:0000256" key="2">
    <source>
        <dbReference type="ARBA" id="ARBA00023125"/>
    </source>
</evidence>
<dbReference type="PANTHER" id="PTHR30146">
    <property type="entry name" value="LACI-RELATED TRANSCRIPTIONAL REPRESSOR"/>
    <property type="match status" value="1"/>
</dbReference>
<keyword evidence="1" id="KW-0805">Transcription regulation</keyword>
<dbReference type="InterPro" id="IPR000843">
    <property type="entry name" value="HTH_LacI"/>
</dbReference>